<reference evidence="1 2" key="1">
    <citation type="submission" date="2023-02" db="EMBL/GenBank/DDBJ databases">
        <title>LHISI_Scaffold_Assembly.</title>
        <authorList>
            <person name="Stuart O.P."/>
            <person name="Cleave R."/>
            <person name="Magrath M.J.L."/>
            <person name="Mikheyev A.S."/>
        </authorList>
    </citation>
    <scope>NUCLEOTIDE SEQUENCE [LARGE SCALE GENOMIC DNA]</scope>
    <source>
        <strain evidence="1">Daus_M_001</strain>
        <tissue evidence="1">Leg muscle</tissue>
    </source>
</reference>
<feature type="non-terminal residue" evidence="1">
    <location>
        <position position="117"/>
    </location>
</feature>
<proteinExistence type="predicted"/>
<evidence type="ECO:0000313" key="1">
    <source>
        <dbReference type="EMBL" id="KAJ8881522.1"/>
    </source>
</evidence>
<comment type="caution">
    <text evidence="1">The sequence shown here is derived from an EMBL/GenBank/DDBJ whole genome shotgun (WGS) entry which is preliminary data.</text>
</comment>
<protein>
    <recommendedName>
        <fullName evidence="3">HTH psq-type domain-containing protein</fullName>
    </recommendedName>
</protein>
<dbReference type="EMBL" id="JARBHB010000006">
    <property type="protein sequence ID" value="KAJ8881522.1"/>
    <property type="molecule type" value="Genomic_DNA"/>
</dbReference>
<keyword evidence="2" id="KW-1185">Reference proteome</keyword>
<sequence>MLFFWKPWENARTKVSPAIMKVAVVQVTEHGKSVYATAKDYGIDRKTLGSNIAVIPEQLRTFLQASPRKGRGGQRPLKSRILTSTPLKTALEIEHTLRLEKKRKISTQMKPVTNAKR</sequence>
<dbReference type="Proteomes" id="UP001159363">
    <property type="component" value="Chromosome 5"/>
</dbReference>
<evidence type="ECO:0008006" key="3">
    <source>
        <dbReference type="Google" id="ProtNLM"/>
    </source>
</evidence>
<organism evidence="1 2">
    <name type="scientific">Dryococelus australis</name>
    <dbReference type="NCBI Taxonomy" id="614101"/>
    <lineage>
        <taxon>Eukaryota</taxon>
        <taxon>Metazoa</taxon>
        <taxon>Ecdysozoa</taxon>
        <taxon>Arthropoda</taxon>
        <taxon>Hexapoda</taxon>
        <taxon>Insecta</taxon>
        <taxon>Pterygota</taxon>
        <taxon>Neoptera</taxon>
        <taxon>Polyneoptera</taxon>
        <taxon>Phasmatodea</taxon>
        <taxon>Verophasmatodea</taxon>
        <taxon>Anareolatae</taxon>
        <taxon>Phasmatidae</taxon>
        <taxon>Eurycanthinae</taxon>
        <taxon>Dryococelus</taxon>
    </lineage>
</organism>
<accession>A0ABQ9HB20</accession>
<evidence type="ECO:0000313" key="2">
    <source>
        <dbReference type="Proteomes" id="UP001159363"/>
    </source>
</evidence>
<gene>
    <name evidence="1" type="ORF">PR048_018004</name>
</gene>
<name>A0ABQ9HB20_9NEOP</name>